<feature type="chain" id="PRO_5022237600" evidence="2">
    <location>
        <begin position="29"/>
        <end position="83"/>
    </location>
</feature>
<reference evidence="3" key="1">
    <citation type="submission" date="2019-07" db="EMBL/GenBank/DDBJ databases">
        <authorList>
            <person name="Dittberner H."/>
        </authorList>
    </citation>
    <scope>NUCLEOTIDE SEQUENCE [LARGE SCALE GENOMIC DNA]</scope>
</reference>
<dbReference type="AlphaFoldDB" id="A0A565BIX0"/>
<evidence type="ECO:0000256" key="1">
    <source>
        <dbReference type="SAM" id="MobiDB-lite"/>
    </source>
</evidence>
<dbReference type="Proteomes" id="UP000489600">
    <property type="component" value="Unassembled WGS sequence"/>
</dbReference>
<gene>
    <name evidence="3" type="ORF">ANE_LOCUS12034</name>
</gene>
<name>A0A565BIX0_9BRAS</name>
<feature type="region of interest" description="Disordered" evidence="1">
    <location>
        <begin position="32"/>
        <end position="83"/>
    </location>
</feature>
<comment type="caution">
    <text evidence="3">The sequence shown here is derived from an EMBL/GenBank/DDBJ whole genome shotgun (WGS) entry which is preliminary data.</text>
</comment>
<evidence type="ECO:0000313" key="4">
    <source>
        <dbReference type="Proteomes" id="UP000489600"/>
    </source>
</evidence>
<dbReference type="OrthoDB" id="1030560at2759"/>
<sequence length="83" mass="8897">MATRTKTSHLPMLRLLLCILFVIGLVGARTPPGGDMGPEIRTPPSGSCGAAIAKDDSPQVQAIRPPCRTPRHRNQDMSHSTLP</sequence>
<keyword evidence="4" id="KW-1185">Reference proteome</keyword>
<keyword evidence="2" id="KW-0732">Signal</keyword>
<accession>A0A565BIX0</accession>
<feature type="signal peptide" evidence="2">
    <location>
        <begin position="1"/>
        <end position="28"/>
    </location>
</feature>
<evidence type="ECO:0000256" key="2">
    <source>
        <dbReference type="SAM" id="SignalP"/>
    </source>
</evidence>
<dbReference type="EMBL" id="CABITT030000004">
    <property type="protein sequence ID" value="VVB01590.1"/>
    <property type="molecule type" value="Genomic_DNA"/>
</dbReference>
<organism evidence="3 4">
    <name type="scientific">Arabis nemorensis</name>
    <dbReference type="NCBI Taxonomy" id="586526"/>
    <lineage>
        <taxon>Eukaryota</taxon>
        <taxon>Viridiplantae</taxon>
        <taxon>Streptophyta</taxon>
        <taxon>Embryophyta</taxon>
        <taxon>Tracheophyta</taxon>
        <taxon>Spermatophyta</taxon>
        <taxon>Magnoliopsida</taxon>
        <taxon>eudicotyledons</taxon>
        <taxon>Gunneridae</taxon>
        <taxon>Pentapetalae</taxon>
        <taxon>rosids</taxon>
        <taxon>malvids</taxon>
        <taxon>Brassicales</taxon>
        <taxon>Brassicaceae</taxon>
        <taxon>Arabideae</taxon>
        <taxon>Arabis</taxon>
    </lineage>
</organism>
<protein>
    <submittedName>
        <fullName evidence="3">Uncharacterized protein</fullName>
    </submittedName>
</protein>
<evidence type="ECO:0000313" key="3">
    <source>
        <dbReference type="EMBL" id="VVB01590.1"/>
    </source>
</evidence>
<proteinExistence type="predicted"/>